<feature type="region of interest" description="Disordered" evidence="1">
    <location>
        <begin position="76"/>
        <end position="97"/>
    </location>
</feature>
<dbReference type="Pfam" id="PF08213">
    <property type="entry name" value="COX24_C"/>
    <property type="match status" value="1"/>
</dbReference>
<evidence type="ECO:0000313" key="3">
    <source>
        <dbReference type="EMBL" id="PKK77076.1"/>
    </source>
</evidence>
<comment type="caution">
    <text evidence="3">The sequence shown here is derived from an EMBL/GenBank/DDBJ whole genome shotgun (WGS) entry which is preliminary data.</text>
</comment>
<feature type="domain" description="Ribosomal protein mS38 C-terminal" evidence="2">
    <location>
        <begin position="64"/>
        <end position="97"/>
    </location>
</feature>
<dbReference type="VEuPathDB" id="FungiDB:FUN_003935"/>
<evidence type="ECO:0000256" key="1">
    <source>
        <dbReference type="SAM" id="MobiDB-lite"/>
    </source>
</evidence>
<reference evidence="3 4" key="2">
    <citation type="submission" date="2017-10" db="EMBL/GenBank/DDBJ databases">
        <title>Extensive intraspecific genome diversity in a model arbuscular mycorrhizal fungus.</title>
        <authorList>
            <person name="Chen E.C.H."/>
            <person name="Morin E."/>
            <person name="Baudet D."/>
            <person name="Noel J."/>
            <person name="Ndikumana S."/>
            <person name="Charron P."/>
            <person name="St-Onge C."/>
            <person name="Giorgi J."/>
            <person name="Grigoriev I.V."/>
            <person name="Roux C."/>
            <person name="Martin F.M."/>
            <person name="Corradi N."/>
        </authorList>
    </citation>
    <scope>NUCLEOTIDE SEQUENCE [LARGE SCALE GENOMIC DNA]</scope>
    <source>
        <strain evidence="3 4">C2</strain>
    </source>
</reference>
<name>A0A2N1NT56_9GLOM</name>
<dbReference type="SMART" id="SM01155">
    <property type="entry name" value="DUF1713"/>
    <property type="match status" value="1"/>
</dbReference>
<dbReference type="VEuPathDB" id="FungiDB:RhiirA1_408449"/>
<feature type="non-terminal residue" evidence="3">
    <location>
        <position position="97"/>
    </location>
</feature>
<dbReference type="AlphaFoldDB" id="A0A2N1NT56"/>
<gene>
    <name evidence="3" type="ORF">RhiirC2_732748</name>
</gene>
<accession>A0A2N1NT56</accession>
<protein>
    <recommendedName>
        <fullName evidence="2">Ribosomal protein mS38 C-terminal domain-containing protein</fullName>
    </recommendedName>
</protein>
<dbReference type="EMBL" id="LLXL01000148">
    <property type="protein sequence ID" value="PKK77076.1"/>
    <property type="molecule type" value="Genomic_DNA"/>
</dbReference>
<reference evidence="3 4" key="1">
    <citation type="submission" date="2016-04" db="EMBL/GenBank/DDBJ databases">
        <title>Genome analyses suggest a sexual origin of heterokaryosis in a supposedly ancient asexual fungus.</title>
        <authorList>
            <person name="Ropars J."/>
            <person name="Sedzielewska K."/>
            <person name="Noel J."/>
            <person name="Charron P."/>
            <person name="Farinelli L."/>
            <person name="Marton T."/>
            <person name="Kruger M."/>
            <person name="Pelin A."/>
            <person name="Brachmann A."/>
            <person name="Corradi N."/>
        </authorList>
    </citation>
    <scope>NUCLEOTIDE SEQUENCE [LARGE SCALE GENOMIC DNA]</scope>
    <source>
        <strain evidence="3 4">C2</strain>
    </source>
</reference>
<evidence type="ECO:0000313" key="4">
    <source>
        <dbReference type="Proteomes" id="UP000233469"/>
    </source>
</evidence>
<dbReference type="VEuPathDB" id="FungiDB:RhiirFUN_006071"/>
<organism evidence="3 4">
    <name type="scientific">Rhizophagus irregularis</name>
    <dbReference type="NCBI Taxonomy" id="588596"/>
    <lineage>
        <taxon>Eukaryota</taxon>
        <taxon>Fungi</taxon>
        <taxon>Fungi incertae sedis</taxon>
        <taxon>Mucoromycota</taxon>
        <taxon>Glomeromycotina</taxon>
        <taxon>Glomeromycetes</taxon>
        <taxon>Glomerales</taxon>
        <taxon>Glomeraceae</taxon>
        <taxon>Rhizophagus</taxon>
    </lineage>
</organism>
<evidence type="ECO:0000259" key="2">
    <source>
        <dbReference type="SMART" id="SM01155"/>
    </source>
</evidence>
<sequence>MSSDTDLKSIVNWLSEIEFKAKKEQLEEELSNKQKSTIKESLEVDSVKQQGQSINSEAENEEMRLSNILQKRKLKMKKHKLKKLRKRNRALRKRLGK</sequence>
<dbReference type="InterPro" id="IPR013177">
    <property type="entry name" value="Ribosomal_mS38_C"/>
</dbReference>
<dbReference type="Proteomes" id="UP000233469">
    <property type="component" value="Unassembled WGS sequence"/>
</dbReference>
<proteinExistence type="predicted"/>